<feature type="compositionally biased region" description="Basic and acidic residues" evidence="1">
    <location>
        <begin position="29"/>
        <end position="49"/>
    </location>
</feature>
<comment type="caution">
    <text evidence="2">The sequence shown here is derived from an EMBL/GenBank/DDBJ whole genome shotgun (WGS) entry which is preliminary data.</text>
</comment>
<dbReference type="Proteomes" id="UP000304928">
    <property type="component" value="Unassembled WGS sequence"/>
</dbReference>
<evidence type="ECO:0000313" key="3">
    <source>
        <dbReference type="Proteomes" id="UP000304928"/>
    </source>
</evidence>
<feature type="compositionally biased region" description="Gly residues" evidence="1">
    <location>
        <begin position="168"/>
        <end position="184"/>
    </location>
</feature>
<organism evidence="2 3">
    <name type="scientific">Aureobasidium pullulans</name>
    <name type="common">Black yeast</name>
    <name type="synonym">Pullularia pullulans</name>
    <dbReference type="NCBI Taxonomy" id="5580"/>
    <lineage>
        <taxon>Eukaryota</taxon>
        <taxon>Fungi</taxon>
        <taxon>Dikarya</taxon>
        <taxon>Ascomycota</taxon>
        <taxon>Pezizomycotina</taxon>
        <taxon>Dothideomycetes</taxon>
        <taxon>Dothideomycetidae</taxon>
        <taxon>Dothideales</taxon>
        <taxon>Saccotheciaceae</taxon>
        <taxon>Aureobasidium</taxon>
    </lineage>
</organism>
<feature type="region of interest" description="Disordered" evidence="1">
    <location>
        <begin position="123"/>
        <end position="190"/>
    </location>
</feature>
<proteinExistence type="predicted"/>
<feature type="compositionally biased region" description="Basic and acidic residues" evidence="1">
    <location>
        <begin position="152"/>
        <end position="167"/>
    </location>
</feature>
<evidence type="ECO:0000256" key="1">
    <source>
        <dbReference type="SAM" id="MobiDB-lite"/>
    </source>
</evidence>
<sequence length="190" mass="20276">MSWTQEERQEIEEAAAILLRMADPLWTRPTDDSNDNDRVNPEENVKIEGEEGNEDDEEASGPSAQPSRAAPVSALAALSTRHATTQQSRAQRARLGYNTYRDLDISGTAHGVMYMTTAERRTYRQTQRRRGAALVRAATTKGSKSKRGGAGGRKDPRGGAGDRKDPRGGAGGRKGPRGGAGGAAGLLSSN</sequence>
<gene>
    <name evidence="2" type="ORF">D6D15_04511</name>
</gene>
<feature type="compositionally biased region" description="Polar residues" evidence="1">
    <location>
        <begin position="81"/>
        <end position="90"/>
    </location>
</feature>
<evidence type="ECO:0000313" key="2">
    <source>
        <dbReference type="EMBL" id="THW90485.1"/>
    </source>
</evidence>
<accession>A0A4S9BBL2</accession>
<protein>
    <submittedName>
        <fullName evidence="2">Uncharacterized protein</fullName>
    </submittedName>
</protein>
<feature type="region of interest" description="Disordered" evidence="1">
    <location>
        <begin position="26"/>
        <end position="96"/>
    </location>
</feature>
<feature type="compositionally biased region" description="Acidic residues" evidence="1">
    <location>
        <begin position="50"/>
        <end position="59"/>
    </location>
</feature>
<reference evidence="2 3" key="1">
    <citation type="submission" date="2018-10" db="EMBL/GenBank/DDBJ databases">
        <title>Fifty Aureobasidium pullulans genomes reveal a recombining polyextremotolerant generalist.</title>
        <authorList>
            <person name="Gostincar C."/>
            <person name="Turk M."/>
            <person name="Zajc J."/>
            <person name="Gunde-Cimerman N."/>
        </authorList>
    </citation>
    <scope>NUCLEOTIDE SEQUENCE [LARGE SCALE GENOMIC DNA]</scope>
    <source>
        <strain evidence="2 3">EXF-10507</strain>
    </source>
</reference>
<dbReference type="AlphaFoldDB" id="A0A4S9BBL2"/>
<name>A0A4S9BBL2_AURPU</name>
<dbReference type="EMBL" id="QZAR01000064">
    <property type="protein sequence ID" value="THW90485.1"/>
    <property type="molecule type" value="Genomic_DNA"/>
</dbReference>